<sequence>MKKLFLFSKGFLLLCLFVTHFSSAQTVNTDYATQINNTFQNLDKTKIPHKLLIDYAMEFAELSAYNGTLTTDNLVHRGTYAEIYNTLLMARVQTNVAGLVNPTTFKTNWDNLRQKNKIVVSGLYYKYNQFKSNASPNFVTITNNKLYDKYVNGVWQNPYDEKQVFAVTTPLLKYNSLSMEVQLPSALWYTNQSSSVQSIAVDFNDGLGYQTLAFGQIKTVSYAQPGVKEWKYKLTLTNNQVLYSHSKIQIDAEVPPTNSNTALQRTINQPCTVNQFGIDQVEFYGTRQYLGQANSATLEIDYANTNGCGTITKPLIVVEGFDSGLLGIENVLGENALSDFLRQVNQNSGLELPSQINTYDIIYVNWNQGKDYL</sequence>
<feature type="chain" id="PRO_5046014515" evidence="1">
    <location>
        <begin position="25"/>
        <end position="373"/>
    </location>
</feature>
<dbReference type="RefSeq" id="WP_246916594.1">
    <property type="nucleotide sequence ID" value="NZ_CP090145.1"/>
</dbReference>
<evidence type="ECO:0000256" key="1">
    <source>
        <dbReference type="SAM" id="SignalP"/>
    </source>
</evidence>
<keyword evidence="3" id="KW-1185">Reference proteome</keyword>
<keyword evidence="1" id="KW-0732">Signal</keyword>
<reference evidence="2" key="1">
    <citation type="submission" date="2021-12" db="EMBL/GenBank/DDBJ databases">
        <authorList>
            <person name="Cha I.-T."/>
            <person name="Lee K.-E."/>
            <person name="Park S.-J."/>
        </authorList>
    </citation>
    <scope>NUCLEOTIDE SEQUENCE</scope>
    <source>
        <strain evidence="2">YSM-43</strain>
    </source>
</reference>
<organism evidence="2 3">
    <name type="scientific">Flavobacterium sediminilitoris</name>
    <dbReference type="NCBI Taxonomy" id="2024526"/>
    <lineage>
        <taxon>Bacteria</taxon>
        <taxon>Pseudomonadati</taxon>
        <taxon>Bacteroidota</taxon>
        <taxon>Flavobacteriia</taxon>
        <taxon>Flavobacteriales</taxon>
        <taxon>Flavobacteriaceae</taxon>
        <taxon>Flavobacterium</taxon>
    </lineage>
</organism>
<evidence type="ECO:0000313" key="2">
    <source>
        <dbReference type="EMBL" id="UOX34003.1"/>
    </source>
</evidence>
<evidence type="ECO:0000313" key="3">
    <source>
        <dbReference type="Proteomes" id="UP000830454"/>
    </source>
</evidence>
<reference evidence="2" key="2">
    <citation type="submission" date="2022-04" db="EMBL/GenBank/DDBJ databases">
        <title>Complete Genome Sequence of Flavobacterium sediminilitoris YSM-43, Isolated from a Tidal Sediment.</title>
        <authorList>
            <person name="Lee P.A."/>
        </authorList>
    </citation>
    <scope>NUCLEOTIDE SEQUENCE</scope>
    <source>
        <strain evidence="2">YSM-43</strain>
    </source>
</reference>
<dbReference type="Proteomes" id="UP000830454">
    <property type="component" value="Chromosome"/>
</dbReference>
<dbReference type="EMBL" id="CP090145">
    <property type="protein sequence ID" value="UOX34003.1"/>
    <property type="molecule type" value="Genomic_DNA"/>
</dbReference>
<feature type="signal peptide" evidence="1">
    <location>
        <begin position="1"/>
        <end position="24"/>
    </location>
</feature>
<accession>A0ABY4HMC0</accession>
<proteinExistence type="predicted"/>
<name>A0ABY4HMC0_9FLAO</name>
<gene>
    <name evidence="2" type="ORF">LXD69_00465</name>
</gene>
<protein>
    <submittedName>
        <fullName evidence="2">Uncharacterized protein</fullName>
    </submittedName>
</protein>